<sequence>MTTAATTNPTALIPVANGSEEIETVCLQDVLVRGGVHVTLASVSGEKLVKMSRGLQVQADTVIEECATSAFDLIVLPGGLPGANHLRDCPVLIDMLRRQKESGKLYGAICASPAVVLHPHNLLIGPNATAYPAFADKVPSYSSQRVVVHDNCITSQGPATAMEMGIELVRLLRGDEVAKTVAAGLLFAC</sequence>
<dbReference type="GO" id="GO:0005737">
    <property type="term" value="C:cytoplasm"/>
    <property type="evidence" value="ECO:0007669"/>
    <property type="project" value="TreeGrafter"/>
</dbReference>
<accession>A0A1V9Z2E9</accession>
<dbReference type="STRING" id="1202772.A0A1V9Z2E9"/>
<keyword evidence="4" id="KW-1185">Reference proteome</keyword>
<evidence type="ECO:0000256" key="1">
    <source>
        <dbReference type="ARBA" id="ARBA00022737"/>
    </source>
</evidence>
<dbReference type="InterPro" id="IPR050325">
    <property type="entry name" value="Prot/Nucl_acid_deglycase"/>
</dbReference>
<dbReference type="InterPro" id="IPR002818">
    <property type="entry name" value="DJ-1/PfpI"/>
</dbReference>
<name>A0A1V9Z2E9_ACHHY</name>
<dbReference type="Gene3D" id="3.40.50.880">
    <property type="match status" value="1"/>
</dbReference>
<dbReference type="NCBIfam" id="TIGR01383">
    <property type="entry name" value="not_thiJ"/>
    <property type="match status" value="1"/>
</dbReference>
<reference evidence="3 4" key="1">
    <citation type="journal article" date="2014" name="Genome Biol. Evol.">
        <title>The secreted proteins of Achlya hypogyna and Thraustotheca clavata identify the ancestral oomycete secretome and reveal gene acquisitions by horizontal gene transfer.</title>
        <authorList>
            <person name="Misner I."/>
            <person name="Blouin N."/>
            <person name="Leonard G."/>
            <person name="Richards T.A."/>
            <person name="Lane C.E."/>
        </authorList>
    </citation>
    <scope>NUCLEOTIDE SEQUENCE [LARGE SCALE GENOMIC DNA]</scope>
    <source>
        <strain evidence="3 4">ATCC 48635</strain>
    </source>
</reference>
<proteinExistence type="predicted"/>
<dbReference type="EMBL" id="JNBR01000481">
    <property type="protein sequence ID" value="OQR92077.1"/>
    <property type="molecule type" value="Genomic_DNA"/>
</dbReference>
<feature type="domain" description="DJ-1/PfpI" evidence="2">
    <location>
        <begin position="11"/>
        <end position="170"/>
    </location>
</feature>
<dbReference type="Proteomes" id="UP000243579">
    <property type="component" value="Unassembled WGS sequence"/>
</dbReference>
<dbReference type="InterPro" id="IPR006287">
    <property type="entry name" value="DJ-1"/>
</dbReference>
<dbReference type="CDD" id="cd03135">
    <property type="entry name" value="GATase1_DJ-1"/>
    <property type="match status" value="1"/>
</dbReference>
<dbReference type="Pfam" id="PF01965">
    <property type="entry name" value="DJ-1_PfpI"/>
    <property type="match status" value="1"/>
</dbReference>
<dbReference type="FunFam" id="3.40.50.880:FF:000015">
    <property type="entry name" value="Protein DJ-1 homolog C"/>
    <property type="match status" value="1"/>
</dbReference>
<dbReference type="InterPro" id="IPR029062">
    <property type="entry name" value="Class_I_gatase-like"/>
</dbReference>
<organism evidence="3 4">
    <name type="scientific">Achlya hypogyna</name>
    <name type="common">Oomycete</name>
    <name type="synonym">Protoachlya hypogyna</name>
    <dbReference type="NCBI Taxonomy" id="1202772"/>
    <lineage>
        <taxon>Eukaryota</taxon>
        <taxon>Sar</taxon>
        <taxon>Stramenopiles</taxon>
        <taxon>Oomycota</taxon>
        <taxon>Saprolegniomycetes</taxon>
        <taxon>Saprolegniales</taxon>
        <taxon>Achlyaceae</taxon>
        <taxon>Achlya</taxon>
    </lineage>
</organism>
<dbReference type="PANTHER" id="PTHR48094">
    <property type="entry name" value="PROTEIN/NUCLEIC ACID DEGLYCASE DJ-1-RELATED"/>
    <property type="match status" value="1"/>
</dbReference>
<dbReference type="PANTHER" id="PTHR48094:SF12">
    <property type="entry name" value="PARKINSON DISEASE PROTEIN 7 HOMOLOG"/>
    <property type="match status" value="1"/>
</dbReference>
<evidence type="ECO:0000313" key="4">
    <source>
        <dbReference type="Proteomes" id="UP000243579"/>
    </source>
</evidence>
<comment type="caution">
    <text evidence="3">The sequence shown here is derived from an EMBL/GenBank/DDBJ whole genome shotgun (WGS) entry which is preliminary data.</text>
</comment>
<keyword evidence="1" id="KW-0677">Repeat</keyword>
<dbReference type="GO" id="GO:1903189">
    <property type="term" value="P:glyoxal metabolic process"/>
    <property type="evidence" value="ECO:0007669"/>
    <property type="project" value="TreeGrafter"/>
</dbReference>
<evidence type="ECO:0000259" key="2">
    <source>
        <dbReference type="Pfam" id="PF01965"/>
    </source>
</evidence>
<gene>
    <name evidence="3" type="ORF">ACHHYP_04090</name>
</gene>
<dbReference type="SUPFAM" id="SSF52317">
    <property type="entry name" value="Class I glutamine amidotransferase-like"/>
    <property type="match status" value="1"/>
</dbReference>
<dbReference type="OrthoDB" id="543156at2759"/>
<evidence type="ECO:0000313" key="3">
    <source>
        <dbReference type="EMBL" id="OQR92077.1"/>
    </source>
</evidence>
<protein>
    <recommendedName>
        <fullName evidence="2">DJ-1/PfpI domain-containing protein</fullName>
    </recommendedName>
</protein>
<dbReference type="AlphaFoldDB" id="A0A1V9Z2E9"/>